<keyword evidence="3" id="KW-1185">Reference proteome</keyword>
<dbReference type="Proteomes" id="UP000187526">
    <property type="component" value="Unassembled WGS sequence"/>
</dbReference>
<dbReference type="Pfam" id="PF11726">
    <property type="entry name" value="YagK_YfjJ_C"/>
    <property type="match status" value="1"/>
</dbReference>
<dbReference type="InterPro" id="IPR057271">
    <property type="entry name" value="YagK_YfjJ_C"/>
</dbReference>
<protein>
    <recommendedName>
        <fullName evidence="1">YagK/YfjJ C-terminal domain-containing protein</fullName>
    </recommendedName>
</protein>
<reference evidence="2 3" key="1">
    <citation type="submission" date="2016-10" db="EMBL/GenBank/DDBJ databases">
        <title>Alkaliphiles isolated from bioreactors.</title>
        <authorList>
            <person name="Salah Z."/>
            <person name="Rout S.P."/>
            <person name="Humphreys P.N."/>
        </authorList>
    </citation>
    <scope>NUCLEOTIDE SEQUENCE [LARGE SCALE GENOMIC DNA]</scope>
    <source>
        <strain evidence="2 3">ZS02</strain>
    </source>
</reference>
<accession>A0A1R1ICB8</accession>
<feature type="domain" description="YagK/YfjJ C-terminal" evidence="1">
    <location>
        <begin position="48"/>
        <end position="215"/>
    </location>
</feature>
<dbReference type="EMBL" id="MTHD01000001">
    <property type="protein sequence ID" value="OMG56337.1"/>
    <property type="molecule type" value="Genomic_DNA"/>
</dbReference>
<evidence type="ECO:0000313" key="2">
    <source>
        <dbReference type="EMBL" id="OMG56337.1"/>
    </source>
</evidence>
<evidence type="ECO:0000313" key="3">
    <source>
        <dbReference type="Proteomes" id="UP000187526"/>
    </source>
</evidence>
<gene>
    <name evidence="2" type="ORF">BJN45_01555</name>
</gene>
<dbReference type="STRING" id="418702.BJN45_01555"/>
<dbReference type="AlphaFoldDB" id="A0A1R1ICB8"/>
<name>A0A1R1ICB8_9RHOO</name>
<sequence>MKRHPQNNNLKLFFEDQFEGFTVFQQRGPLVEEYLSRALNVARLALLKHPRTFAFRVDLRFPSDWGFGDSSGNEPLERFFASLRAKILHNRKLRAEESEYAHSTALSYVWCREIGEHGVPHYHLVILLNRDAFFKLGKFQIGRKNLFNLLVEAWASALGLLAQEAVGLVHIPENHAYKLTRDDRDTFNDFFYRVSYLCKAETKHFGDGVHSFGTSRI</sequence>
<evidence type="ECO:0000259" key="1">
    <source>
        <dbReference type="Pfam" id="PF11726"/>
    </source>
</evidence>
<dbReference type="RefSeq" id="WP_076091390.1">
    <property type="nucleotide sequence ID" value="NZ_MTHD01000001.1"/>
</dbReference>
<comment type="caution">
    <text evidence="2">The sequence shown here is derived from an EMBL/GenBank/DDBJ whole genome shotgun (WGS) entry which is preliminary data.</text>
</comment>
<proteinExistence type="predicted"/>
<dbReference type="OrthoDB" id="5701642at2"/>
<organism evidence="2 3">
    <name type="scientific">Azonexus hydrophilus</name>
    <dbReference type="NCBI Taxonomy" id="418702"/>
    <lineage>
        <taxon>Bacteria</taxon>
        <taxon>Pseudomonadati</taxon>
        <taxon>Pseudomonadota</taxon>
        <taxon>Betaproteobacteria</taxon>
        <taxon>Rhodocyclales</taxon>
        <taxon>Azonexaceae</taxon>
        <taxon>Azonexus</taxon>
    </lineage>
</organism>